<evidence type="ECO:0000313" key="1">
    <source>
        <dbReference type="EMBL" id="CAB4168606.1"/>
    </source>
</evidence>
<dbReference type="InterPro" id="IPR005068">
    <property type="entry name" value="Phage_lambda_Stf-r2"/>
</dbReference>
<reference evidence="1" key="1">
    <citation type="submission" date="2020-05" db="EMBL/GenBank/DDBJ databases">
        <authorList>
            <person name="Chiriac C."/>
            <person name="Salcher M."/>
            <person name="Ghai R."/>
            <person name="Kavagutti S V."/>
        </authorList>
    </citation>
    <scope>NUCLEOTIDE SEQUENCE</scope>
</reference>
<dbReference type="GO" id="GO:0046718">
    <property type="term" value="P:symbiont entry into host cell"/>
    <property type="evidence" value="ECO:0007669"/>
    <property type="project" value="InterPro"/>
</dbReference>
<dbReference type="GO" id="GO:0019062">
    <property type="term" value="P:virion attachment to host cell"/>
    <property type="evidence" value="ECO:0007669"/>
    <property type="project" value="InterPro"/>
</dbReference>
<dbReference type="EMBL" id="LR797216">
    <property type="protein sequence ID" value="CAB4194649.1"/>
    <property type="molecule type" value="Genomic_DNA"/>
</dbReference>
<proteinExistence type="predicted"/>
<organism evidence="1">
    <name type="scientific">uncultured Caudovirales phage</name>
    <dbReference type="NCBI Taxonomy" id="2100421"/>
    <lineage>
        <taxon>Viruses</taxon>
        <taxon>Duplodnaviria</taxon>
        <taxon>Heunggongvirae</taxon>
        <taxon>Uroviricota</taxon>
        <taxon>Caudoviricetes</taxon>
        <taxon>Peduoviridae</taxon>
        <taxon>Maltschvirus</taxon>
        <taxon>Maltschvirus maltsch</taxon>
    </lineage>
</organism>
<protein>
    <submittedName>
        <fullName evidence="1">Bacteriophage lambda, Stf, side tail fibre-repeat-2</fullName>
    </submittedName>
</protein>
<evidence type="ECO:0000313" key="2">
    <source>
        <dbReference type="EMBL" id="CAB4194649.1"/>
    </source>
</evidence>
<dbReference type="EMBL" id="LR796831">
    <property type="protein sequence ID" value="CAB4168606.1"/>
    <property type="molecule type" value="Genomic_DNA"/>
</dbReference>
<dbReference type="Pfam" id="PF03406">
    <property type="entry name" value="Phage_fiber_2"/>
    <property type="match status" value="1"/>
</dbReference>
<accession>A0A6J5PFC1</accession>
<name>A0A6J5PFC1_9CAUD</name>
<sequence>MPTPTDLVTDLPADFEVFGQAVDTTLADLKGGTSGQVLAKASATDMDFTWTTPEIGDITAITVTAPITGGGTTGSVGIAVSAASTAASGVVQLSDSTSTTSSVLASTPTATKSAYDLAAAAIAKSTVTTAGDIIYRNATVPTRLGIGTAGQVLTVNSGATAPEWAAVSAGGWTLTSTTTLSGASTSLTIPSGYRQVVVYVDNYQINGVSYCSATFNNDSSSIYGLNYVVGNYSSSNFLAWQLSTSSLLCNGGTLDTGNNKNSYAITINNPDSTTAFKTYEATESAKSTVQRQNQYWGNFNTTTAITSFQFKAGNSTWAGGTAYVYGVK</sequence>
<gene>
    <name evidence="2" type="ORF">UFOVP1283_12</name>
    <name evidence="1" type="ORF">UFOVP889_11</name>
</gene>